<feature type="compositionally biased region" description="Low complexity" evidence="2">
    <location>
        <begin position="1527"/>
        <end position="1540"/>
    </location>
</feature>
<keyword evidence="6" id="KW-1185">Reference proteome</keyword>
<feature type="compositionally biased region" description="Polar residues" evidence="2">
    <location>
        <begin position="94"/>
        <end position="104"/>
    </location>
</feature>
<evidence type="ECO:0000313" key="5">
    <source>
        <dbReference type="EMBL" id="CAL4777171.1"/>
    </source>
</evidence>
<evidence type="ECO:0000256" key="1">
    <source>
        <dbReference type="SAM" id="Coils"/>
    </source>
</evidence>
<feature type="region of interest" description="Disordered" evidence="2">
    <location>
        <begin position="58"/>
        <end position="127"/>
    </location>
</feature>
<reference evidence="4" key="2">
    <citation type="submission" date="2024-04" db="EMBL/GenBank/DDBJ databases">
        <authorList>
            <person name="Chen Y."/>
            <person name="Shah S."/>
            <person name="Dougan E. K."/>
            <person name="Thang M."/>
            <person name="Chan C."/>
        </authorList>
    </citation>
    <scope>NUCLEOTIDE SEQUENCE [LARGE SCALE GENOMIC DNA]</scope>
</reference>
<evidence type="ECO:0000313" key="4">
    <source>
        <dbReference type="EMBL" id="CAL1143234.1"/>
    </source>
</evidence>
<dbReference type="InterPro" id="IPR013320">
    <property type="entry name" value="ConA-like_dom_sf"/>
</dbReference>
<feature type="compositionally biased region" description="Low complexity" evidence="2">
    <location>
        <begin position="107"/>
        <end position="127"/>
    </location>
</feature>
<sequence length="1546" mass="172882">MTEMESYAWNCPCGRLCGKKHAHCPDCKGHWTAGTPHSNRPKSPRAYANQEDWSWEWSADHQKRGRGAKQGQKAWTRSASARARAGKGKGKGKNASTPWPSPETTLAFPTPFPQQTPTAPASTAQSSDANDIELMLAVKEQYPDITKAPARIQLAVAKAEKKTTPKQLTSGLHKTSSAVGNATKELQALKDAKAKHRERWLKHLHESVQCWEQQLKLYSEQQHNYNGLIKKDTKYADTEAAALAAQVQQVLQACAKVARTIWWTTCWCAWYVSIGSETTCLLNENELRGPCNGDTTQAIGADAYLFGEWGAASNMDLLASFTCPLTACHSAIWDPSILFMDTFTALGRAVHLRGEVLLASCLSASPAVPITTSSSSIMSERKSSCRKSALTKTCNKVHFCNFIEAYQVTGFASIEPLNVTEVFDEISLMARVPTQRPPSVSSYTDSDLEIHPPTSPESFEEAYMWNSVQVFDMRGNQDLDRAHVHPYLLLGHEDLFDGDERIAVLIDLELHGPNFESIIETDRYTTFVPPHIHREFLLRLAGVASYCQLQKDRYLVWHQGNLVAKQSSALLQVHHCDYLRIAAPPFEEPSIPTHFAVRACQAGFDRDQLISHFQQYGADDESLYTMITNEQNTPEVEGQTNTTHEEHDQLSYLQTAFRQLPACLISSKPPGQDQQGNVSCSLTEEFLQAIRARSQLTEELPQGPPPFPDLSTAPAFVRQLHEAHYQATAGAPPTADQQELRVETWFTDHARLQRCHIPRLVRLGPDFRTWEQQIRLEWIDHIDLRSEVEFYVVHPIPEDKDPTAVAQLILVQHADMRQSSIVLSIYDRAYDGGRPHSHAVVTADRVSLQSIISIAEFSEHCPPEAPLNDCHLRFGEIVVQPYQRVAVRHGFALQLHINRPREFDVTEMAAMNEDELRDALAQAFSDASHYMNTFSTANVTMSETIVPVDEHWLPDWHNSLLTAIDADGHQALRDGSAVYVDTWIGDGDLLTIEARPPDIGQEEETVGLLQTTMEPQVIDCEDKQRSGFHKIPLFLLQSQPPNTSLKNDAPLQEAPQFMRSTDGERPAHTDDAAQQFLPAGLSALREAFGLHAAVEVEEEGQVGFVETWFLTGERAYVTEESRTLRLDDQHHEWESQLRDLWRDVIDRAQPTQFYWVTPRPAELPTQARLGHLIVAQVQTQAVVPVHFTIQSAGLGHQVIKFAAALLAVPVRFQATRDLLQLARLCLNRRCRLKWRELVWSADDAVRVPAGSGLEFLLDSVHDRVGEDDVINPDLPTTDLEPPEPLPPAHPPLHEHSAFIQELHDRWLDSAIAGPGGLEHILRVQTWYLEGGYIRHNDEQRTAVLGEDFWEWEDGCLLLPKPVTLHESGWTLSCWILAPIHGGARASARHLLDGGSAEERVMVALVRGKLRNIAEGNYLRGFNISTLSEGWHHLAVVGKGSVTTYWMDGKLLGQKYGVTTGLIQAIANSRGQRNAWGYLADFHIFGMAADRLQIEGLYIAGGGSPSDDAESWQDAIVRQNNEVESEDSMSSYSSLQSYMDSDFSDVG</sequence>
<evidence type="ECO:0000313" key="6">
    <source>
        <dbReference type="Proteomes" id="UP001152797"/>
    </source>
</evidence>
<evidence type="ECO:0000313" key="3">
    <source>
        <dbReference type="EMBL" id="CAI3989859.1"/>
    </source>
</evidence>
<protein>
    <submittedName>
        <fullName evidence="5">LamG-like jellyroll fold domain-containing protein</fullName>
    </submittedName>
</protein>
<dbReference type="SUPFAM" id="SSF49899">
    <property type="entry name" value="Concanavalin A-like lectins/glucanases"/>
    <property type="match status" value="1"/>
</dbReference>
<dbReference type="EMBL" id="CAMXCT030001413">
    <property type="protein sequence ID" value="CAL4777171.1"/>
    <property type="molecule type" value="Genomic_DNA"/>
</dbReference>
<accession>A0A9P1CDX2</accession>
<evidence type="ECO:0000256" key="2">
    <source>
        <dbReference type="SAM" id="MobiDB-lite"/>
    </source>
</evidence>
<feature type="coiled-coil region" evidence="1">
    <location>
        <begin position="179"/>
        <end position="221"/>
    </location>
</feature>
<comment type="caution">
    <text evidence="3">The sequence shown here is derived from an EMBL/GenBank/DDBJ whole genome shotgun (WGS) entry which is preliminary data.</text>
</comment>
<organism evidence="3">
    <name type="scientific">Cladocopium goreaui</name>
    <dbReference type="NCBI Taxonomy" id="2562237"/>
    <lineage>
        <taxon>Eukaryota</taxon>
        <taxon>Sar</taxon>
        <taxon>Alveolata</taxon>
        <taxon>Dinophyceae</taxon>
        <taxon>Suessiales</taxon>
        <taxon>Symbiodiniaceae</taxon>
        <taxon>Cladocopium</taxon>
    </lineage>
</organism>
<dbReference type="EMBL" id="CAMXCT020001413">
    <property type="protein sequence ID" value="CAL1143234.1"/>
    <property type="molecule type" value="Genomic_DNA"/>
</dbReference>
<dbReference type="Proteomes" id="UP001152797">
    <property type="component" value="Unassembled WGS sequence"/>
</dbReference>
<gene>
    <name evidence="3" type="ORF">C1SCF055_LOCUS16893</name>
</gene>
<keyword evidence="1" id="KW-0175">Coiled coil</keyword>
<name>A0A9P1CDX2_9DINO</name>
<dbReference type="EMBL" id="CAMXCT010001413">
    <property type="protein sequence ID" value="CAI3989859.1"/>
    <property type="molecule type" value="Genomic_DNA"/>
</dbReference>
<reference evidence="3" key="1">
    <citation type="submission" date="2022-10" db="EMBL/GenBank/DDBJ databases">
        <authorList>
            <person name="Chen Y."/>
            <person name="Dougan E. K."/>
            <person name="Chan C."/>
            <person name="Rhodes N."/>
            <person name="Thang M."/>
        </authorList>
    </citation>
    <scope>NUCLEOTIDE SEQUENCE</scope>
</reference>
<feature type="region of interest" description="Disordered" evidence="2">
    <location>
        <begin position="1507"/>
        <end position="1546"/>
    </location>
</feature>
<dbReference type="Gene3D" id="2.60.120.200">
    <property type="match status" value="1"/>
</dbReference>
<proteinExistence type="predicted"/>